<dbReference type="GO" id="GO:0004497">
    <property type="term" value="F:monooxygenase activity"/>
    <property type="evidence" value="ECO:0007669"/>
    <property type="project" value="UniProtKB-KW"/>
</dbReference>
<dbReference type="AlphaFoldDB" id="A0A1H7LHS6"/>
<dbReference type="SUPFAM" id="SSF51679">
    <property type="entry name" value="Bacterial luciferase-like"/>
    <property type="match status" value="1"/>
</dbReference>
<organism evidence="7 8">
    <name type="scientific">Paraburkholderia caballeronis</name>
    <dbReference type="NCBI Taxonomy" id="416943"/>
    <lineage>
        <taxon>Bacteria</taxon>
        <taxon>Pseudomonadati</taxon>
        <taxon>Pseudomonadota</taxon>
        <taxon>Betaproteobacteria</taxon>
        <taxon>Burkholderiales</taxon>
        <taxon>Burkholderiaceae</taxon>
        <taxon>Paraburkholderia</taxon>
    </lineage>
</organism>
<proteinExistence type="predicted"/>
<dbReference type="Proteomes" id="UP000199120">
    <property type="component" value="Unassembled WGS sequence"/>
</dbReference>
<evidence type="ECO:0000259" key="6">
    <source>
        <dbReference type="Pfam" id="PF00296"/>
    </source>
</evidence>
<feature type="region of interest" description="Disordered" evidence="5">
    <location>
        <begin position="1"/>
        <end position="23"/>
    </location>
</feature>
<name>A0A1H7LHS6_9BURK</name>
<keyword evidence="4 7" id="KW-0503">Monooxygenase</keyword>
<protein>
    <submittedName>
        <fullName evidence="7">Dimethylsulfone monooxygenase</fullName>
    </submittedName>
</protein>
<keyword evidence="8" id="KW-1185">Reference proteome</keyword>
<sequence>MSTETVNRATGLRGPLDDPDSPLSRAGRQPLMLGLFLPTQTGGFSQSTYPRGTDWSFDYNRALALRAESHGFDFVFGLQQWAPKGGFGGAAHYRENFLDPFMSTVALSAVTTRLITISTVHILYGNWHPLHLARFAATADHISGGKFGLNIVTGYDAAEPLMFGMKRIAHDERYDRADEFVSVMEALWDGSDNVTHDGRFYQLEGAYVSPRPRYGRPIMVSASASQAGYEYAAKHSDIVFTSSPAGAVFERAIEAMPDHVQRIRAPYAGTGRSPKVILFPMVICKPTREEAFAYRDAIVAHADYESIRAYTARHNAGDAQGWKEHVPADRILGGHVQIVGDPNDVADALQNLHEAGVDGVQIGFYDYAPELEFFAQNVLPLLEARGLRVKAG</sequence>
<dbReference type="Gene3D" id="3.20.20.30">
    <property type="entry name" value="Luciferase-like domain"/>
    <property type="match status" value="1"/>
</dbReference>
<evidence type="ECO:0000256" key="3">
    <source>
        <dbReference type="ARBA" id="ARBA00023002"/>
    </source>
</evidence>
<dbReference type="InterPro" id="IPR011251">
    <property type="entry name" value="Luciferase-like_dom"/>
</dbReference>
<keyword evidence="2" id="KW-0288">FMN</keyword>
<evidence type="ECO:0000256" key="4">
    <source>
        <dbReference type="ARBA" id="ARBA00023033"/>
    </source>
</evidence>
<accession>A0A1H7LHS6</accession>
<feature type="domain" description="Luciferase-like" evidence="6">
    <location>
        <begin position="33"/>
        <end position="358"/>
    </location>
</feature>
<dbReference type="EMBL" id="FOAJ01000004">
    <property type="protein sequence ID" value="SEK98055.1"/>
    <property type="molecule type" value="Genomic_DNA"/>
</dbReference>
<dbReference type="PANTHER" id="PTHR42847:SF4">
    <property type="entry name" value="ALKANESULFONATE MONOOXYGENASE-RELATED"/>
    <property type="match status" value="1"/>
</dbReference>
<dbReference type="InterPro" id="IPR050172">
    <property type="entry name" value="SsuD_RutA_monooxygenase"/>
</dbReference>
<dbReference type="STRING" id="416943.SAMN05445871_3829"/>
<dbReference type="CDD" id="cd01094">
    <property type="entry name" value="Alkanesulfonate_monoxygenase"/>
    <property type="match status" value="1"/>
</dbReference>
<gene>
    <name evidence="7" type="ORF">SAMN05192542_104349</name>
</gene>
<keyword evidence="1" id="KW-0285">Flavoprotein</keyword>
<evidence type="ECO:0000313" key="8">
    <source>
        <dbReference type="Proteomes" id="UP000199120"/>
    </source>
</evidence>
<dbReference type="InterPro" id="IPR036661">
    <property type="entry name" value="Luciferase-like_sf"/>
</dbReference>
<evidence type="ECO:0000313" key="7">
    <source>
        <dbReference type="EMBL" id="SEK98055.1"/>
    </source>
</evidence>
<dbReference type="OrthoDB" id="9814695at2"/>
<keyword evidence="3" id="KW-0560">Oxidoreductase</keyword>
<evidence type="ECO:0000256" key="5">
    <source>
        <dbReference type="SAM" id="MobiDB-lite"/>
    </source>
</evidence>
<evidence type="ECO:0000256" key="2">
    <source>
        <dbReference type="ARBA" id="ARBA00022643"/>
    </source>
</evidence>
<evidence type="ECO:0000256" key="1">
    <source>
        <dbReference type="ARBA" id="ARBA00022630"/>
    </source>
</evidence>
<dbReference type="RefSeq" id="WP_090547787.1">
    <property type="nucleotide sequence ID" value="NZ_FNSR01000002.1"/>
</dbReference>
<dbReference type="Pfam" id="PF00296">
    <property type="entry name" value="Bac_luciferase"/>
    <property type="match status" value="1"/>
</dbReference>
<reference evidence="8" key="1">
    <citation type="submission" date="2016-10" db="EMBL/GenBank/DDBJ databases">
        <authorList>
            <person name="Varghese N."/>
            <person name="Submissions S."/>
        </authorList>
    </citation>
    <scope>NUCLEOTIDE SEQUENCE [LARGE SCALE GENOMIC DNA]</scope>
    <source>
        <strain evidence="8">LMG 26416</strain>
    </source>
</reference>
<dbReference type="PANTHER" id="PTHR42847">
    <property type="entry name" value="ALKANESULFONATE MONOOXYGENASE"/>
    <property type="match status" value="1"/>
</dbReference>
<dbReference type="GO" id="GO:0016705">
    <property type="term" value="F:oxidoreductase activity, acting on paired donors, with incorporation or reduction of molecular oxygen"/>
    <property type="evidence" value="ECO:0007669"/>
    <property type="project" value="InterPro"/>
</dbReference>